<dbReference type="AlphaFoldDB" id="A0A1J5Q9N0"/>
<feature type="compositionally biased region" description="Basic residues" evidence="1">
    <location>
        <begin position="82"/>
        <end position="92"/>
    </location>
</feature>
<feature type="region of interest" description="Disordered" evidence="1">
    <location>
        <begin position="65"/>
        <end position="136"/>
    </location>
</feature>
<proteinExistence type="predicted"/>
<evidence type="ECO:0000256" key="1">
    <source>
        <dbReference type="SAM" id="MobiDB-lite"/>
    </source>
</evidence>
<dbReference type="EMBL" id="MLJW01001824">
    <property type="protein sequence ID" value="OIQ76596.1"/>
    <property type="molecule type" value="Genomic_DNA"/>
</dbReference>
<evidence type="ECO:0000313" key="2">
    <source>
        <dbReference type="EMBL" id="OIQ76596.1"/>
    </source>
</evidence>
<feature type="compositionally biased region" description="Basic and acidic residues" evidence="1">
    <location>
        <begin position="65"/>
        <end position="81"/>
    </location>
</feature>
<name>A0A1J5Q9N0_9ZZZZ</name>
<comment type="caution">
    <text evidence="2">The sequence shown here is derived from an EMBL/GenBank/DDBJ whole genome shotgun (WGS) entry which is preliminary data.</text>
</comment>
<accession>A0A1J5Q9N0</accession>
<sequence>MLDRRAPPVGAQRGECRLDAQRGRTDVARVVLGRCSRGRLDRRIACGHPAVVEPHEPTRARVLDLARDGGTDPGDVGEHVPHRPARERRRRGDLRVGEVVQDGLEPQPQLDDVGDQDGRIGQDGGRIHGSQYATGT</sequence>
<gene>
    <name evidence="2" type="ORF">GALL_417190</name>
</gene>
<organism evidence="2">
    <name type="scientific">mine drainage metagenome</name>
    <dbReference type="NCBI Taxonomy" id="410659"/>
    <lineage>
        <taxon>unclassified sequences</taxon>
        <taxon>metagenomes</taxon>
        <taxon>ecological metagenomes</taxon>
    </lineage>
</organism>
<protein>
    <submittedName>
        <fullName evidence="2">Uncharacterized protein</fullName>
    </submittedName>
</protein>
<reference evidence="2" key="1">
    <citation type="submission" date="2016-10" db="EMBL/GenBank/DDBJ databases">
        <title>Sequence of Gallionella enrichment culture.</title>
        <authorList>
            <person name="Poehlein A."/>
            <person name="Muehling M."/>
            <person name="Daniel R."/>
        </authorList>
    </citation>
    <scope>NUCLEOTIDE SEQUENCE</scope>
</reference>